<dbReference type="Gene3D" id="1.20.5.1930">
    <property type="match status" value="1"/>
</dbReference>
<dbReference type="STRING" id="862969.SCI_0437"/>
<dbReference type="eggNOG" id="COG4585">
    <property type="taxonomic scope" value="Bacteria"/>
</dbReference>
<evidence type="ECO:0000256" key="1">
    <source>
        <dbReference type="ARBA" id="ARBA00000085"/>
    </source>
</evidence>
<dbReference type="OrthoDB" id="9795828at2"/>
<dbReference type="PROSITE" id="PS50109">
    <property type="entry name" value="HIS_KIN"/>
    <property type="match status" value="1"/>
</dbReference>
<dbReference type="GO" id="GO:0046983">
    <property type="term" value="F:protein dimerization activity"/>
    <property type="evidence" value="ECO:0007669"/>
    <property type="project" value="InterPro"/>
</dbReference>
<dbReference type="GO" id="GO:0005886">
    <property type="term" value="C:plasma membrane"/>
    <property type="evidence" value="ECO:0007669"/>
    <property type="project" value="UniProtKB-SubCell"/>
</dbReference>
<keyword evidence="9 13" id="KW-0067">ATP-binding</keyword>
<dbReference type="InterPro" id="IPR003594">
    <property type="entry name" value="HATPase_dom"/>
</dbReference>
<dbReference type="PIRSF" id="PIRSF037431">
    <property type="entry name" value="STHK_LiaS"/>
    <property type="match status" value="1"/>
</dbReference>
<dbReference type="RefSeq" id="WP_039676598.1">
    <property type="nucleotide sequence ID" value="NZ_JWIY01000001.1"/>
</dbReference>
<dbReference type="EMBL" id="JWIY01000001">
    <property type="protein sequence ID" value="KIC78108.1"/>
    <property type="molecule type" value="Genomic_DNA"/>
</dbReference>
<keyword evidence="10 15" id="KW-1133">Transmembrane helix</keyword>
<evidence type="ECO:0000259" key="16">
    <source>
        <dbReference type="PROSITE" id="PS50109"/>
    </source>
</evidence>
<evidence type="ECO:0000256" key="11">
    <source>
        <dbReference type="ARBA" id="ARBA00023012"/>
    </source>
</evidence>
<dbReference type="Proteomes" id="UP000031339">
    <property type="component" value="Unassembled WGS sequence"/>
</dbReference>
<dbReference type="GO" id="GO:0000155">
    <property type="term" value="F:phosphorelay sensor kinase activity"/>
    <property type="evidence" value="ECO:0007669"/>
    <property type="project" value="UniProtKB-UniRule"/>
</dbReference>
<feature type="transmembrane region" description="Helical" evidence="15">
    <location>
        <begin position="45"/>
        <end position="67"/>
    </location>
</feature>
<dbReference type="PANTHER" id="PTHR24421">
    <property type="entry name" value="NITRATE/NITRITE SENSOR PROTEIN NARX-RELATED"/>
    <property type="match status" value="1"/>
</dbReference>
<comment type="caution">
    <text evidence="17">The sequence shown here is derived from an EMBL/GenBank/DDBJ whole genome shotgun (WGS) entry which is preliminary data.</text>
</comment>
<keyword evidence="12 13" id="KW-0472">Membrane</keyword>
<proteinExistence type="predicted"/>
<comment type="catalytic activity">
    <reaction evidence="1 13">
        <text>ATP + protein L-histidine = ADP + protein N-phospho-L-histidine.</text>
        <dbReference type="EC" id="2.7.13.3"/>
    </reaction>
</comment>
<evidence type="ECO:0000256" key="14">
    <source>
        <dbReference type="SAM" id="Coils"/>
    </source>
</evidence>
<evidence type="ECO:0000256" key="7">
    <source>
        <dbReference type="ARBA" id="ARBA00022741"/>
    </source>
</evidence>
<name>A0A0C1HVL9_STRCV</name>
<dbReference type="EC" id="2.7.13.3" evidence="13"/>
<reference evidence="17 18" key="1">
    <citation type="submission" date="2014-12" db="EMBL/GenBank/DDBJ databases">
        <title>Partial genome sequence of Streptococcus constellatus KCOM 1650 (= ChDC B144).</title>
        <authorList>
            <person name="Kook J.-K."/>
            <person name="Park S.-N."/>
            <person name="Lim Y.K."/>
            <person name="Jo E."/>
        </authorList>
    </citation>
    <scope>NUCLEOTIDE SEQUENCE [LARGE SCALE GENOMIC DNA]</scope>
    <source>
        <strain evidence="17 18">KCOM 1650</strain>
    </source>
</reference>
<evidence type="ECO:0000256" key="3">
    <source>
        <dbReference type="ARBA" id="ARBA00022475"/>
    </source>
</evidence>
<evidence type="ECO:0000256" key="5">
    <source>
        <dbReference type="ARBA" id="ARBA00022679"/>
    </source>
</evidence>
<keyword evidence="7 13" id="KW-0547">Nucleotide-binding</keyword>
<gene>
    <name evidence="17" type="ORF">RN79_00580</name>
</gene>
<dbReference type="InterPro" id="IPR005467">
    <property type="entry name" value="His_kinase_dom"/>
</dbReference>
<keyword evidence="4" id="KW-0597">Phosphoprotein</keyword>
<evidence type="ECO:0000256" key="10">
    <source>
        <dbReference type="ARBA" id="ARBA00022989"/>
    </source>
</evidence>
<feature type="domain" description="Histidine kinase" evidence="16">
    <location>
        <begin position="135"/>
        <end position="329"/>
    </location>
</feature>
<feature type="coiled-coil region" evidence="14">
    <location>
        <begin position="100"/>
        <end position="134"/>
    </location>
</feature>
<evidence type="ECO:0000256" key="9">
    <source>
        <dbReference type="ARBA" id="ARBA00022840"/>
    </source>
</evidence>
<feature type="transmembrane region" description="Helical" evidence="15">
    <location>
        <begin position="5"/>
        <end position="25"/>
    </location>
</feature>
<evidence type="ECO:0000256" key="8">
    <source>
        <dbReference type="ARBA" id="ARBA00022777"/>
    </source>
</evidence>
<keyword evidence="8 13" id="KW-0418">Kinase</keyword>
<dbReference type="PANTHER" id="PTHR24421:SF37">
    <property type="entry name" value="SENSOR HISTIDINE KINASE NARS"/>
    <property type="match status" value="1"/>
</dbReference>
<sequence>MKKVYYLLISFYSLLILGIIIHYIFALFDFDWQLVFSNVERLEKFSFFVIVLTVSLTMLMILGIKVIQTVTLSTIQSNLKNILEGRKLQEVQQPEIDASFRQVSEKVNHLTENLQKSENRALQNEETIIEKERKRIARDLHDTVSQELFAANMILSGVTGQMENLDTNTLSKQLTGVSGILNTAQRDLRILLLHLRPTELEGKSLVEGLNLILKELSDKSDIEVSFHHDVQQLPKQIEEHIFRIAQEIISNTLRHANANHLDVYLYQTQNELQLKMTDDGIGFEHTSSDELSYGLKNMEERVNDMAGTMQILTAPKQGVAIDIRVPLLKGA</sequence>
<evidence type="ECO:0000256" key="6">
    <source>
        <dbReference type="ARBA" id="ARBA00022692"/>
    </source>
</evidence>
<protein>
    <recommendedName>
        <fullName evidence="13">Sensor histidine kinase</fullName>
        <ecNumber evidence="13">2.7.13.3</ecNumber>
    </recommendedName>
</protein>
<keyword evidence="5 13" id="KW-0808">Transferase</keyword>
<organism evidence="17 18">
    <name type="scientific">Streptococcus constellatus</name>
    <dbReference type="NCBI Taxonomy" id="76860"/>
    <lineage>
        <taxon>Bacteria</taxon>
        <taxon>Bacillati</taxon>
        <taxon>Bacillota</taxon>
        <taxon>Bacilli</taxon>
        <taxon>Lactobacillales</taxon>
        <taxon>Streptococcaceae</taxon>
        <taxon>Streptococcus</taxon>
        <taxon>Streptococcus anginosus group</taxon>
    </lineage>
</organism>
<comment type="subcellular location">
    <subcellularLocation>
        <location evidence="2 13">Cell membrane</location>
        <topology evidence="2 13">Multi-pass membrane protein</topology>
    </subcellularLocation>
</comment>
<dbReference type="CDD" id="cd16917">
    <property type="entry name" value="HATPase_UhpB-NarQ-NarX-like"/>
    <property type="match status" value="1"/>
</dbReference>
<dbReference type="GO" id="GO:0005524">
    <property type="term" value="F:ATP binding"/>
    <property type="evidence" value="ECO:0007669"/>
    <property type="project" value="UniProtKB-UniRule"/>
</dbReference>
<evidence type="ECO:0000256" key="15">
    <source>
        <dbReference type="SAM" id="Phobius"/>
    </source>
</evidence>
<keyword evidence="14" id="KW-0175">Coiled coil</keyword>
<keyword evidence="6 15" id="KW-0812">Transmembrane</keyword>
<dbReference type="InterPro" id="IPR011712">
    <property type="entry name" value="Sig_transdc_His_kin_sub3_dim/P"/>
</dbReference>
<dbReference type="AlphaFoldDB" id="A0A0C1HVL9"/>
<evidence type="ECO:0000256" key="2">
    <source>
        <dbReference type="ARBA" id="ARBA00004651"/>
    </source>
</evidence>
<evidence type="ECO:0000313" key="18">
    <source>
        <dbReference type="Proteomes" id="UP000031339"/>
    </source>
</evidence>
<keyword evidence="11 13" id="KW-0902">Two-component regulatory system</keyword>
<dbReference type="InterPro" id="IPR036890">
    <property type="entry name" value="HATPase_C_sf"/>
</dbReference>
<dbReference type="InterPro" id="IPR050482">
    <property type="entry name" value="Sensor_HK_TwoCompSys"/>
</dbReference>
<dbReference type="InterPro" id="IPR017202">
    <property type="entry name" value="LiaS/VraS"/>
</dbReference>
<accession>A0A0C1HVL9</accession>
<evidence type="ECO:0000256" key="4">
    <source>
        <dbReference type="ARBA" id="ARBA00022553"/>
    </source>
</evidence>
<evidence type="ECO:0000256" key="13">
    <source>
        <dbReference type="PIRNR" id="PIRNR037431"/>
    </source>
</evidence>
<dbReference type="SUPFAM" id="SSF55874">
    <property type="entry name" value="ATPase domain of HSP90 chaperone/DNA topoisomerase II/histidine kinase"/>
    <property type="match status" value="1"/>
</dbReference>
<keyword evidence="3 13" id="KW-1003">Cell membrane</keyword>
<evidence type="ECO:0000313" key="17">
    <source>
        <dbReference type="EMBL" id="KIC78108.1"/>
    </source>
</evidence>
<dbReference type="Gene3D" id="3.30.565.10">
    <property type="entry name" value="Histidine kinase-like ATPase, C-terminal domain"/>
    <property type="match status" value="1"/>
</dbReference>
<evidence type="ECO:0000256" key="12">
    <source>
        <dbReference type="ARBA" id="ARBA00023136"/>
    </source>
</evidence>
<dbReference type="Pfam" id="PF02518">
    <property type="entry name" value="HATPase_c"/>
    <property type="match status" value="1"/>
</dbReference>
<dbReference type="Pfam" id="PF07730">
    <property type="entry name" value="HisKA_3"/>
    <property type="match status" value="1"/>
</dbReference>